<dbReference type="InterPro" id="IPR051654">
    <property type="entry name" value="Meroterpenoid_MTases"/>
</dbReference>
<name>A0A9P5NV81_GYMJU</name>
<sequence>MLRYYDDLKPKLDPSLYSLDPDEQEFFKELTGIQDDEILKHHILFIQAKAYDLYGYPCIRRFLFAKLKIARDPAYKNVIKLLQTHNDPIFLDIGCCFGNDARKLVHDGWPAENVIASDLQAGFWRYGHELFKSTPETFTAAFIPGSLNTLTSLTPLRHRISAIHASAFFHLFSEERQLVLAKRLAVLLLPKSGSIIFGQHVVMPVKGIRTESGIPQSDYSMFCHSPESWRTLWVEEVFGPHQDVRVSMYTEVTEVGGNAISDSKTSENEQSGVKFHIMSWSIRVL</sequence>
<evidence type="ECO:0000256" key="3">
    <source>
        <dbReference type="ARBA" id="ARBA00022691"/>
    </source>
</evidence>
<evidence type="ECO:0000313" key="6">
    <source>
        <dbReference type="Proteomes" id="UP000724874"/>
    </source>
</evidence>
<keyword evidence="2" id="KW-0808">Transferase</keyword>
<dbReference type="SUPFAM" id="SSF53335">
    <property type="entry name" value="S-adenosyl-L-methionine-dependent methyltransferases"/>
    <property type="match status" value="1"/>
</dbReference>
<keyword evidence="6" id="KW-1185">Reference proteome</keyword>
<evidence type="ECO:0000313" key="5">
    <source>
        <dbReference type="EMBL" id="KAF8905736.1"/>
    </source>
</evidence>
<gene>
    <name evidence="5" type="ORF">CPB84DRAFT_1835288</name>
</gene>
<dbReference type="InterPro" id="IPR029063">
    <property type="entry name" value="SAM-dependent_MTases_sf"/>
</dbReference>
<proteinExistence type="inferred from homology"/>
<evidence type="ECO:0000256" key="2">
    <source>
        <dbReference type="ARBA" id="ARBA00022679"/>
    </source>
</evidence>
<dbReference type="Gene3D" id="3.40.50.150">
    <property type="entry name" value="Vaccinia Virus protein VP39"/>
    <property type="match status" value="1"/>
</dbReference>
<dbReference type="GO" id="GO:0016740">
    <property type="term" value="F:transferase activity"/>
    <property type="evidence" value="ECO:0007669"/>
    <property type="project" value="UniProtKB-KW"/>
</dbReference>
<dbReference type="PANTHER" id="PTHR35897:SF1">
    <property type="entry name" value="METHYLTRANSFERASE AUSD"/>
    <property type="match status" value="1"/>
</dbReference>
<comment type="caution">
    <text evidence="5">The sequence shown here is derived from an EMBL/GenBank/DDBJ whole genome shotgun (WGS) entry which is preliminary data.</text>
</comment>
<comment type="similarity">
    <text evidence="4">Belongs to the class I-like SAM-binding methyltransferase superfamily.</text>
</comment>
<comment type="pathway">
    <text evidence="1">Secondary metabolite biosynthesis.</text>
</comment>
<dbReference type="OrthoDB" id="2094832at2759"/>
<dbReference type="AlphaFoldDB" id="A0A9P5NV81"/>
<protein>
    <recommendedName>
        <fullName evidence="7">Methyltransferase ausD</fullName>
    </recommendedName>
</protein>
<evidence type="ECO:0000256" key="4">
    <source>
        <dbReference type="ARBA" id="ARBA00038314"/>
    </source>
</evidence>
<reference evidence="5" key="1">
    <citation type="submission" date="2020-11" db="EMBL/GenBank/DDBJ databases">
        <authorList>
            <consortium name="DOE Joint Genome Institute"/>
            <person name="Ahrendt S."/>
            <person name="Riley R."/>
            <person name="Andreopoulos W."/>
            <person name="LaButti K."/>
            <person name="Pangilinan J."/>
            <person name="Ruiz-duenas F.J."/>
            <person name="Barrasa J.M."/>
            <person name="Sanchez-Garcia M."/>
            <person name="Camarero S."/>
            <person name="Miyauchi S."/>
            <person name="Serrano A."/>
            <person name="Linde D."/>
            <person name="Babiker R."/>
            <person name="Drula E."/>
            <person name="Ayuso-Fernandez I."/>
            <person name="Pacheco R."/>
            <person name="Padilla G."/>
            <person name="Ferreira P."/>
            <person name="Barriuso J."/>
            <person name="Kellner H."/>
            <person name="Castanera R."/>
            <person name="Alfaro M."/>
            <person name="Ramirez L."/>
            <person name="Pisabarro A.G."/>
            <person name="Kuo A."/>
            <person name="Tritt A."/>
            <person name="Lipzen A."/>
            <person name="He G."/>
            <person name="Yan M."/>
            <person name="Ng V."/>
            <person name="Cullen D."/>
            <person name="Martin F."/>
            <person name="Rosso M.-N."/>
            <person name="Henrissat B."/>
            <person name="Hibbett D."/>
            <person name="Martinez A.T."/>
            <person name="Grigoriev I.V."/>
        </authorList>
    </citation>
    <scope>NUCLEOTIDE SEQUENCE</scope>
    <source>
        <strain evidence="5">AH 44721</strain>
    </source>
</reference>
<dbReference type="Proteomes" id="UP000724874">
    <property type="component" value="Unassembled WGS sequence"/>
</dbReference>
<evidence type="ECO:0008006" key="7">
    <source>
        <dbReference type="Google" id="ProtNLM"/>
    </source>
</evidence>
<evidence type="ECO:0000256" key="1">
    <source>
        <dbReference type="ARBA" id="ARBA00005179"/>
    </source>
</evidence>
<dbReference type="PANTHER" id="PTHR35897">
    <property type="entry name" value="METHYLTRANSFERASE AUSD"/>
    <property type="match status" value="1"/>
</dbReference>
<keyword evidence="3" id="KW-0949">S-adenosyl-L-methionine</keyword>
<dbReference type="EMBL" id="JADNYJ010000021">
    <property type="protein sequence ID" value="KAF8905736.1"/>
    <property type="molecule type" value="Genomic_DNA"/>
</dbReference>
<accession>A0A9P5NV81</accession>
<organism evidence="5 6">
    <name type="scientific">Gymnopilus junonius</name>
    <name type="common">Spectacular rustgill mushroom</name>
    <name type="synonym">Gymnopilus spectabilis subsp. junonius</name>
    <dbReference type="NCBI Taxonomy" id="109634"/>
    <lineage>
        <taxon>Eukaryota</taxon>
        <taxon>Fungi</taxon>
        <taxon>Dikarya</taxon>
        <taxon>Basidiomycota</taxon>
        <taxon>Agaricomycotina</taxon>
        <taxon>Agaricomycetes</taxon>
        <taxon>Agaricomycetidae</taxon>
        <taxon>Agaricales</taxon>
        <taxon>Agaricineae</taxon>
        <taxon>Hymenogastraceae</taxon>
        <taxon>Gymnopilus</taxon>
    </lineage>
</organism>